<feature type="domain" description="AAA+ ATPase" evidence="5">
    <location>
        <begin position="221"/>
        <end position="355"/>
    </location>
</feature>
<evidence type="ECO:0000313" key="7">
    <source>
        <dbReference type="Proteomes" id="UP000244441"/>
    </source>
</evidence>
<dbReference type="SMART" id="SM00382">
    <property type="entry name" value="AAA"/>
    <property type="match status" value="2"/>
</dbReference>
<reference evidence="6 7" key="1">
    <citation type="submission" date="2018-01" db="EMBL/GenBank/DDBJ databases">
        <title>Genome sequence of a Cantenovulum-like bacteria.</title>
        <authorList>
            <person name="Tan W.R."/>
            <person name="Lau N.-S."/>
            <person name="Go F."/>
            <person name="Amirul A.-A.A."/>
        </authorList>
    </citation>
    <scope>NUCLEOTIDE SEQUENCE [LARGE SCALE GENOMIC DNA]</scope>
    <source>
        <strain evidence="6 7">CCB-QB4</strain>
    </source>
</reference>
<dbReference type="AlphaFoldDB" id="A0A2S0VPP2"/>
<dbReference type="CDD" id="cd19481">
    <property type="entry name" value="RecA-like_protease"/>
    <property type="match status" value="1"/>
</dbReference>
<comment type="similarity">
    <text evidence="1 4">Belongs to the AAA ATPase family.</text>
</comment>
<keyword evidence="7" id="KW-1185">Reference proteome</keyword>
<evidence type="ECO:0000256" key="3">
    <source>
        <dbReference type="ARBA" id="ARBA00022840"/>
    </source>
</evidence>
<feature type="domain" description="AAA+ ATPase" evidence="5">
    <location>
        <begin position="463"/>
        <end position="588"/>
    </location>
</feature>
<dbReference type="PROSITE" id="PS00674">
    <property type="entry name" value="AAA"/>
    <property type="match status" value="1"/>
</dbReference>
<dbReference type="InterPro" id="IPR003960">
    <property type="entry name" value="ATPase_AAA_CS"/>
</dbReference>
<evidence type="ECO:0000256" key="2">
    <source>
        <dbReference type="ARBA" id="ARBA00022741"/>
    </source>
</evidence>
<dbReference type="OrthoDB" id="9809379at2"/>
<dbReference type="SUPFAM" id="SSF52540">
    <property type="entry name" value="P-loop containing nucleoside triphosphate hydrolases"/>
    <property type="match status" value="2"/>
</dbReference>
<dbReference type="CDD" id="cd00009">
    <property type="entry name" value="AAA"/>
    <property type="match status" value="1"/>
</dbReference>
<dbReference type="GO" id="GO:0016887">
    <property type="term" value="F:ATP hydrolysis activity"/>
    <property type="evidence" value="ECO:0007669"/>
    <property type="project" value="InterPro"/>
</dbReference>
<dbReference type="InterPro" id="IPR050221">
    <property type="entry name" value="26S_Proteasome_ATPase"/>
</dbReference>
<dbReference type="EMBL" id="CP026604">
    <property type="protein sequence ID" value="AWB66050.1"/>
    <property type="molecule type" value="Genomic_DNA"/>
</dbReference>
<protein>
    <recommendedName>
        <fullName evidence="5">AAA+ ATPase domain-containing protein</fullName>
    </recommendedName>
</protein>
<organism evidence="6 7">
    <name type="scientific">Saccharobesus litoralis</name>
    <dbReference type="NCBI Taxonomy" id="2172099"/>
    <lineage>
        <taxon>Bacteria</taxon>
        <taxon>Pseudomonadati</taxon>
        <taxon>Pseudomonadota</taxon>
        <taxon>Gammaproteobacteria</taxon>
        <taxon>Alteromonadales</taxon>
        <taxon>Alteromonadaceae</taxon>
        <taxon>Saccharobesus</taxon>
    </lineage>
</organism>
<dbReference type="KEGG" id="cate:C2869_06175"/>
<evidence type="ECO:0000313" key="6">
    <source>
        <dbReference type="EMBL" id="AWB66050.1"/>
    </source>
</evidence>
<dbReference type="PANTHER" id="PTHR23073">
    <property type="entry name" value="26S PROTEASOME REGULATORY SUBUNIT"/>
    <property type="match status" value="1"/>
</dbReference>
<accession>A0A2S0VPP2</accession>
<evidence type="ECO:0000256" key="4">
    <source>
        <dbReference type="RuleBase" id="RU003651"/>
    </source>
</evidence>
<dbReference type="InterPro" id="IPR003959">
    <property type="entry name" value="ATPase_AAA_core"/>
</dbReference>
<sequence length="668" mass="74760">MSDNFRPSSINQSVCIHATKILEKLDSDDEINAEIIENLSNKSQGSCKLLTVRKALSCLRTKVEASSDRTSTLSENLLFICNTFKLPKIGYSIVEFTVLANLNPGFSALLDEHSYSLGVASYSHLLATHFNFDINEVDEVLIKLCGQGVLSRSDTYVLEIPVLPSYLKQVITTELFNSRHCIIKHLIHESSSTELDVKDFPHVNFNLLNSYLSEAIASNLVGVNFLLHGEAGTGKTEFARALAKSNQCKLLEVKATSLIGGELMDELEHRDSGRERLRYLRLVQSILQHDNKTILLIDECESLFEQADKHYSKDLLHNLLEQNAIPCIWITNYSYCLEVSSIRRFNLVQEFTSISPKTIARLTEPALRGLRLSKTFRNQLTQVSNITPANIANAAHVATTIGHSGKAAEETILQIVESTLEASGLKEDDLAYRPAQEFMPQFFNTDANFEPCDVLLKAVQQYKSVRVLLTGVPGTGKTAFVHHLFERADVPLQHVKVSDVLGKYVGESEQNLAQIFRQAHLDGSGILLDEIDALLASRTSLNSHHEKQLVNELLMQIECFDLPLFAATNFEGQLDRAVQRRFDIKLACTYLRPEQVTALFKKTMGIRKLKQKDNSSLTGLKYLTPGDFAIIARRLELGLENIQIVDAIDLLGQENERKQPKSSIGFIN</sequence>
<dbReference type="Gene3D" id="3.40.50.300">
    <property type="entry name" value="P-loop containing nucleotide triphosphate hydrolases"/>
    <property type="match status" value="2"/>
</dbReference>
<evidence type="ECO:0000259" key="5">
    <source>
        <dbReference type="SMART" id="SM00382"/>
    </source>
</evidence>
<dbReference type="Pfam" id="PF00004">
    <property type="entry name" value="AAA"/>
    <property type="match status" value="2"/>
</dbReference>
<evidence type="ECO:0000256" key="1">
    <source>
        <dbReference type="ARBA" id="ARBA00006914"/>
    </source>
</evidence>
<proteinExistence type="inferred from homology"/>
<dbReference type="GO" id="GO:0005524">
    <property type="term" value="F:ATP binding"/>
    <property type="evidence" value="ECO:0007669"/>
    <property type="project" value="UniProtKB-KW"/>
</dbReference>
<gene>
    <name evidence="6" type="ORF">C2869_06175</name>
</gene>
<dbReference type="Proteomes" id="UP000244441">
    <property type="component" value="Chromosome"/>
</dbReference>
<dbReference type="InterPro" id="IPR027417">
    <property type="entry name" value="P-loop_NTPase"/>
</dbReference>
<name>A0A2S0VPP2_9ALTE</name>
<dbReference type="InterPro" id="IPR003593">
    <property type="entry name" value="AAA+_ATPase"/>
</dbReference>
<keyword evidence="2 4" id="KW-0547">Nucleotide-binding</keyword>
<keyword evidence="3 4" id="KW-0067">ATP-binding</keyword>
<dbReference type="RefSeq" id="WP_108602122.1">
    <property type="nucleotide sequence ID" value="NZ_CP026604.1"/>
</dbReference>